<evidence type="ECO:0000313" key="4">
    <source>
        <dbReference type="Proteomes" id="UP001176940"/>
    </source>
</evidence>
<dbReference type="SMART" id="SM00298">
    <property type="entry name" value="CHROMO"/>
    <property type="match status" value="1"/>
</dbReference>
<dbReference type="InterPro" id="IPR000953">
    <property type="entry name" value="Chromo/chromo_shadow_dom"/>
</dbReference>
<dbReference type="Pfam" id="PF24626">
    <property type="entry name" value="SH3_Tf2-1"/>
    <property type="match status" value="1"/>
</dbReference>
<dbReference type="Proteomes" id="UP001176940">
    <property type="component" value="Unassembled WGS sequence"/>
</dbReference>
<feature type="domain" description="Chromo" evidence="2">
    <location>
        <begin position="229"/>
        <end position="287"/>
    </location>
</feature>
<keyword evidence="4" id="KW-1185">Reference proteome</keyword>
<dbReference type="Gene3D" id="2.40.50.40">
    <property type="match status" value="1"/>
</dbReference>
<evidence type="ECO:0000256" key="1">
    <source>
        <dbReference type="ARBA" id="ARBA00004123"/>
    </source>
</evidence>
<name>A0ABN9M4Z6_9NEOB</name>
<organism evidence="3 4">
    <name type="scientific">Ranitomeya imitator</name>
    <name type="common">mimic poison frog</name>
    <dbReference type="NCBI Taxonomy" id="111125"/>
    <lineage>
        <taxon>Eukaryota</taxon>
        <taxon>Metazoa</taxon>
        <taxon>Chordata</taxon>
        <taxon>Craniata</taxon>
        <taxon>Vertebrata</taxon>
        <taxon>Euteleostomi</taxon>
        <taxon>Amphibia</taxon>
        <taxon>Batrachia</taxon>
        <taxon>Anura</taxon>
        <taxon>Neobatrachia</taxon>
        <taxon>Hyloidea</taxon>
        <taxon>Dendrobatidae</taxon>
        <taxon>Dendrobatinae</taxon>
        <taxon>Ranitomeya</taxon>
    </lineage>
</organism>
<dbReference type="SUPFAM" id="SSF54160">
    <property type="entry name" value="Chromo domain-like"/>
    <property type="match status" value="1"/>
</dbReference>
<dbReference type="InterPro" id="IPR016197">
    <property type="entry name" value="Chromo-like_dom_sf"/>
</dbReference>
<evidence type="ECO:0000259" key="2">
    <source>
        <dbReference type="PROSITE" id="PS50013"/>
    </source>
</evidence>
<sequence length="292" mass="32704">MPVKLVNTGKEECILQKGVVVAALSSESESSILEAQNAAPTNTPYEPCGELCLLNVMSLGWLVIQGFQKLESRLVEVSGGQGGKEKSSSGFGGIHLSVHFLRLGQRCLRSFSGNLEMFWTNVRHNLKEANRRSNKYFDKKRREALFAVGDMVWLSSRNLRLKIPSKKLGPNFIGPFKVVQVVNSAVVRLDIPSSWRINSVFHVSLPKKDDTPDKEAMPTVPPVDKDGEFEISRILDSRWHRGRLQYPVSWNGFGPKDNSWVKAENVLASRLIKAFHRRFSNKARPRESGGSS</sequence>
<dbReference type="Pfam" id="PF00385">
    <property type="entry name" value="Chromo"/>
    <property type="match status" value="1"/>
</dbReference>
<dbReference type="PROSITE" id="PS50013">
    <property type="entry name" value="CHROMO_2"/>
    <property type="match status" value="1"/>
</dbReference>
<reference evidence="3" key="1">
    <citation type="submission" date="2023-07" db="EMBL/GenBank/DDBJ databases">
        <authorList>
            <person name="Stuckert A."/>
        </authorList>
    </citation>
    <scope>NUCLEOTIDE SEQUENCE</scope>
</reference>
<comment type="caution">
    <text evidence="3">The sequence shown here is derived from an EMBL/GenBank/DDBJ whole genome shotgun (WGS) entry which is preliminary data.</text>
</comment>
<dbReference type="InterPro" id="IPR056924">
    <property type="entry name" value="SH3_Tf2-1"/>
</dbReference>
<dbReference type="EMBL" id="CAUEEQ010046977">
    <property type="protein sequence ID" value="CAJ0958993.1"/>
    <property type="molecule type" value="Genomic_DNA"/>
</dbReference>
<protein>
    <recommendedName>
        <fullName evidence="2">Chromo domain-containing protein</fullName>
    </recommendedName>
</protein>
<accession>A0ABN9M4Z6</accession>
<dbReference type="InterPro" id="IPR023780">
    <property type="entry name" value="Chromo_domain"/>
</dbReference>
<proteinExistence type="predicted"/>
<gene>
    <name evidence="3" type="ORF">RIMI_LOCUS16662393</name>
</gene>
<evidence type="ECO:0000313" key="3">
    <source>
        <dbReference type="EMBL" id="CAJ0958993.1"/>
    </source>
</evidence>
<comment type="subcellular location">
    <subcellularLocation>
        <location evidence="1">Nucleus</location>
    </subcellularLocation>
</comment>